<organism evidence="3 4">
    <name type="scientific">Marinobacterium alkalitolerans</name>
    <dbReference type="NCBI Taxonomy" id="1542925"/>
    <lineage>
        <taxon>Bacteria</taxon>
        <taxon>Pseudomonadati</taxon>
        <taxon>Pseudomonadota</taxon>
        <taxon>Gammaproteobacteria</taxon>
        <taxon>Oceanospirillales</taxon>
        <taxon>Oceanospirillaceae</taxon>
        <taxon>Marinobacterium</taxon>
    </lineage>
</organism>
<dbReference type="SUPFAM" id="SSF53756">
    <property type="entry name" value="UDP-Glycosyltransferase/glycogen phosphorylase"/>
    <property type="match status" value="1"/>
</dbReference>
<dbReference type="Pfam" id="PF13439">
    <property type="entry name" value="Glyco_transf_4"/>
    <property type="match status" value="1"/>
</dbReference>
<evidence type="ECO:0000313" key="4">
    <source>
        <dbReference type="Proteomes" id="UP000810171"/>
    </source>
</evidence>
<dbReference type="Gene3D" id="3.40.50.2000">
    <property type="entry name" value="Glycogen Phosphorylase B"/>
    <property type="match status" value="2"/>
</dbReference>
<evidence type="ECO:0000313" key="3">
    <source>
        <dbReference type="EMBL" id="MBP0049708.1"/>
    </source>
</evidence>
<comment type="caution">
    <text evidence="3">The sequence shown here is derived from an EMBL/GenBank/DDBJ whole genome shotgun (WGS) entry which is preliminary data.</text>
</comment>
<evidence type="ECO:0000259" key="1">
    <source>
        <dbReference type="Pfam" id="PF00534"/>
    </source>
</evidence>
<evidence type="ECO:0000259" key="2">
    <source>
        <dbReference type="Pfam" id="PF13439"/>
    </source>
</evidence>
<dbReference type="Pfam" id="PF00534">
    <property type="entry name" value="Glycos_transf_1"/>
    <property type="match status" value="1"/>
</dbReference>
<accession>A0ABS3ZEJ3</accession>
<gene>
    <name evidence="3" type="ORF">H9C73_13300</name>
</gene>
<dbReference type="InterPro" id="IPR028098">
    <property type="entry name" value="Glyco_trans_4-like_N"/>
</dbReference>
<feature type="domain" description="Glycosyl transferase family 1" evidence="1">
    <location>
        <begin position="178"/>
        <end position="329"/>
    </location>
</feature>
<dbReference type="Proteomes" id="UP000810171">
    <property type="component" value="Unassembled WGS sequence"/>
</dbReference>
<protein>
    <submittedName>
        <fullName evidence="3">Glycosyltransferase</fullName>
    </submittedName>
</protein>
<dbReference type="RefSeq" id="WP_209288393.1">
    <property type="nucleotide sequence ID" value="NZ_JACVEW010000023.1"/>
</dbReference>
<dbReference type="PANTHER" id="PTHR12526:SF627">
    <property type="entry name" value="D-RHAMNOSYLTRANSFERASE WBPZ"/>
    <property type="match status" value="1"/>
</dbReference>
<reference evidence="3 4" key="1">
    <citation type="submission" date="2020-09" db="EMBL/GenBank/DDBJ databases">
        <authorList>
            <person name="Tanuku N.R.S."/>
        </authorList>
    </citation>
    <scope>NUCLEOTIDE SEQUENCE [LARGE SCALE GENOMIC DNA]</scope>
    <source>
        <strain evidence="3 4">AK62</strain>
    </source>
</reference>
<dbReference type="InterPro" id="IPR001296">
    <property type="entry name" value="Glyco_trans_1"/>
</dbReference>
<keyword evidence="4" id="KW-1185">Reference proteome</keyword>
<feature type="domain" description="Glycosyltransferase subfamily 4-like N-terminal" evidence="2">
    <location>
        <begin position="17"/>
        <end position="158"/>
    </location>
</feature>
<sequence length="353" mass="40014">MATFISALARCTSSKANFHRVLVFTREKQLRVECWPCGTEVFFCPMWFQVASMPVGPAYLKKFWQLLDWADVLHFHYPFPLQDLIYLGARLIRKMPPAVVTYHSDIIRQRWFRHFYFPMAKCFLKTVEYVVATSPQYLSTSHMLQHIDAVEIIPLGISEAHYPSVSEERQRYYERRIGKGFFLFLGALRYYKGLDWLVDAARLTGLPVVIAGGGQMSNNLAERARGVSNLYLLGEVDEVDKIALLSLAKAFVFPSHLRSEAFGISLLEAQMMNLPLITCEIGTGTSYVNRHKVTGLVVPPEDATAIGEAMVFLASNSDVCKSMGAAAYARYKAMFTAEQMSERYLGLYSRAFC</sequence>
<dbReference type="PANTHER" id="PTHR12526">
    <property type="entry name" value="GLYCOSYLTRANSFERASE"/>
    <property type="match status" value="1"/>
</dbReference>
<proteinExistence type="predicted"/>
<dbReference type="EMBL" id="JACVEW010000023">
    <property type="protein sequence ID" value="MBP0049708.1"/>
    <property type="molecule type" value="Genomic_DNA"/>
</dbReference>
<name>A0ABS3ZEJ3_9GAMM</name>